<dbReference type="PATRIC" id="fig|1035195.3.peg.1052"/>
<reference evidence="4 5" key="1">
    <citation type="submission" date="2012-05" db="EMBL/GenBank/DDBJ databases">
        <authorList>
            <person name="Weinstock G."/>
            <person name="Sodergren E."/>
            <person name="Lobos E.A."/>
            <person name="Fulton L."/>
            <person name="Fulton R."/>
            <person name="Courtney L."/>
            <person name="Fronick C."/>
            <person name="O'Laughlin M."/>
            <person name="Godfrey J."/>
            <person name="Wilson R.M."/>
            <person name="Miner T."/>
            <person name="Farmer C."/>
            <person name="Delehaunty K."/>
            <person name="Cordes M."/>
            <person name="Minx P."/>
            <person name="Tomlinson C."/>
            <person name="Chen J."/>
            <person name="Wollam A."/>
            <person name="Pepin K.H."/>
            <person name="Bhonagiri V."/>
            <person name="Zhang X."/>
            <person name="Suruliraj S."/>
            <person name="Warren W."/>
            <person name="Mitreva M."/>
            <person name="Mardis E.R."/>
            <person name="Wilson R.K."/>
        </authorList>
    </citation>
    <scope>NUCLEOTIDE SEQUENCE [LARGE SCALE GENOMIC DNA]</scope>
    <source>
        <strain evidence="4 5">F0235</strain>
    </source>
</reference>
<feature type="region of interest" description="Disordered" evidence="1">
    <location>
        <begin position="25"/>
        <end position="46"/>
    </location>
</feature>
<gene>
    <name evidence="4" type="ORF">HMPREF9997_01172</name>
</gene>
<evidence type="ECO:0000256" key="1">
    <source>
        <dbReference type="SAM" id="MobiDB-lite"/>
    </source>
</evidence>
<name>L1MIC0_9CORY</name>
<dbReference type="HOGENOM" id="CLU_2368066_0_0_11"/>
<keyword evidence="3" id="KW-0732">Signal</keyword>
<dbReference type="EMBL" id="AMEM01000017">
    <property type="protein sequence ID" value="EKX90676.1"/>
    <property type="molecule type" value="Genomic_DNA"/>
</dbReference>
<evidence type="ECO:0000313" key="5">
    <source>
        <dbReference type="Proteomes" id="UP000010445"/>
    </source>
</evidence>
<evidence type="ECO:0000313" key="4">
    <source>
        <dbReference type="EMBL" id="EKX90676.1"/>
    </source>
</evidence>
<evidence type="ECO:0000256" key="3">
    <source>
        <dbReference type="SAM" id="SignalP"/>
    </source>
</evidence>
<keyword evidence="2" id="KW-0812">Transmembrane</keyword>
<organism evidence="4 5">
    <name type="scientific">Corynebacterium durum F0235</name>
    <dbReference type="NCBI Taxonomy" id="1035195"/>
    <lineage>
        <taxon>Bacteria</taxon>
        <taxon>Bacillati</taxon>
        <taxon>Actinomycetota</taxon>
        <taxon>Actinomycetes</taxon>
        <taxon>Mycobacteriales</taxon>
        <taxon>Corynebacteriaceae</taxon>
        <taxon>Corynebacterium</taxon>
    </lineage>
</organism>
<evidence type="ECO:0000256" key="2">
    <source>
        <dbReference type="SAM" id="Phobius"/>
    </source>
</evidence>
<keyword evidence="5" id="KW-1185">Reference proteome</keyword>
<accession>L1MIC0</accession>
<feature type="transmembrane region" description="Helical" evidence="2">
    <location>
        <begin position="58"/>
        <end position="79"/>
    </location>
</feature>
<dbReference type="AlphaFoldDB" id="L1MIC0"/>
<feature type="signal peptide" evidence="3">
    <location>
        <begin position="1"/>
        <end position="18"/>
    </location>
</feature>
<keyword evidence="2" id="KW-0472">Membrane</keyword>
<feature type="chain" id="PRO_5039615824" evidence="3">
    <location>
        <begin position="19"/>
        <end position="95"/>
    </location>
</feature>
<dbReference type="STRING" id="1035195.HMPREF9997_01172"/>
<proteinExistence type="predicted"/>
<sequence>MITTLTAGMLATAVFAGAVTTAPEADAQRRATSSTDNTLSSDVGSSELQSFYNKSPDWGQFLLMLITGGMLLEGVGYLIGPARLQIQHLIPNVHI</sequence>
<protein>
    <submittedName>
        <fullName evidence="4">Uncharacterized protein</fullName>
    </submittedName>
</protein>
<dbReference type="Proteomes" id="UP000010445">
    <property type="component" value="Unassembled WGS sequence"/>
</dbReference>
<keyword evidence="2" id="KW-1133">Transmembrane helix</keyword>
<comment type="caution">
    <text evidence="4">The sequence shown here is derived from an EMBL/GenBank/DDBJ whole genome shotgun (WGS) entry which is preliminary data.</text>
</comment>
<feature type="compositionally biased region" description="Polar residues" evidence="1">
    <location>
        <begin position="30"/>
        <end position="46"/>
    </location>
</feature>